<dbReference type="AlphaFoldDB" id="A0AAD4K2M9"/>
<name>A0AAD4K2M9_9MUSC</name>
<sequence>VPTVKFGKLSVMVWRCISSKRVDEMRILTENMNKEFYLDILRNELTKSAQNFGFIEPHFPHKLKYKSYQYKDPKHKSSLCMTGLLYNCST</sequence>
<organism evidence="1 2">
    <name type="scientific">Drosophila rubida</name>
    <dbReference type="NCBI Taxonomy" id="30044"/>
    <lineage>
        <taxon>Eukaryota</taxon>
        <taxon>Metazoa</taxon>
        <taxon>Ecdysozoa</taxon>
        <taxon>Arthropoda</taxon>
        <taxon>Hexapoda</taxon>
        <taxon>Insecta</taxon>
        <taxon>Pterygota</taxon>
        <taxon>Neoptera</taxon>
        <taxon>Endopterygota</taxon>
        <taxon>Diptera</taxon>
        <taxon>Brachycera</taxon>
        <taxon>Muscomorpha</taxon>
        <taxon>Ephydroidea</taxon>
        <taxon>Drosophilidae</taxon>
        <taxon>Drosophila</taxon>
    </lineage>
</organism>
<gene>
    <name evidence="1" type="ORF">KR093_003285</name>
</gene>
<dbReference type="Gene3D" id="3.30.420.10">
    <property type="entry name" value="Ribonuclease H-like superfamily/Ribonuclease H"/>
    <property type="match status" value="1"/>
</dbReference>
<accession>A0AAD4K2M9</accession>
<protein>
    <submittedName>
        <fullName evidence="1">Uncharacterized protein</fullName>
    </submittedName>
</protein>
<dbReference type="InterPro" id="IPR036397">
    <property type="entry name" value="RNaseH_sf"/>
</dbReference>
<comment type="caution">
    <text evidence="1">The sequence shown here is derived from an EMBL/GenBank/DDBJ whole genome shotgun (WGS) entry which is preliminary data.</text>
</comment>
<keyword evidence="2" id="KW-1185">Reference proteome</keyword>
<dbReference type="GO" id="GO:0003676">
    <property type="term" value="F:nucleic acid binding"/>
    <property type="evidence" value="ECO:0007669"/>
    <property type="project" value="InterPro"/>
</dbReference>
<reference evidence="1" key="1">
    <citation type="journal article" date="2021" name="Mol. Ecol. Resour.">
        <title>Phylogenomic analyses of the genus Drosophila reveals genomic signals of climate adaptation.</title>
        <authorList>
            <person name="Li F."/>
            <person name="Rane R.V."/>
            <person name="Luria V."/>
            <person name="Xiong Z."/>
            <person name="Chen J."/>
            <person name="Li Z."/>
            <person name="Catullo R.A."/>
            <person name="Griffin P.C."/>
            <person name="Schiffer M."/>
            <person name="Pearce S."/>
            <person name="Lee S.F."/>
            <person name="McElroy K."/>
            <person name="Stocker A."/>
            <person name="Shirriffs J."/>
            <person name="Cockerell F."/>
            <person name="Coppin C."/>
            <person name="Sgro C.M."/>
            <person name="Karger A."/>
            <person name="Cain J.W."/>
            <person name="Weber J.A."/>
            <person name="Santpere G."/>
            <person name="Kirschner M.W."/>
            <person name="Hoffmann A.A."/>
            <person name="Oakeshott J.G."/>
            <person name="Zhang G."/>
        </authorList>
    </citation>
    <scope>NUCLEOTIDE SEQUENCE</scope>
    <source>
        <strain evidence="1">BGI-SZ-2011g</strain>
    </source>
</reference>
<evidence type="ECO:0000313" key="2">
    <source>
        <dbReference type="Proteomes" id="UP001200034"/>
    </source>
</evidence>
<feature type="non-terminal residue" evidence="1">
    <location>
        <position position="90"/>
    </location>
</feature>
<feature type="non-terminal residue" evidence="1">
    <location>
        <position position="1"/>
    </location>
</feature>
<dbReference type="EMBL" id="JAJJHW010002314">
    <property type="protein sequence ID" value="KAH8373683.1"/>
    <property type="molecule type" value="Genomic_DNA"/>
</dbReference>
<dbReference type="Proteomes" id="UP001200034">
    <property type="component" value="Unassembled WGS sequence"/>
</dbReference>
<proteinExistence type="predicted"/>
<evidence type="ECO:0000313" key="1">
    <source>
        <dbReference type="EMBL" id="KAH8373683.1"/>
    </source>
</evidence>